<keyword evidence="4" id="KW-1185">Reference proteome</keyword>
<evidence type="ECO:0000313" key="4">
    <source>
        <dbReference type="Proteomes" id="UP000593564"/>
    </source>
</evidence>
<dbReference type="GO" id="GO:0030915">
    <property type="term" value="C:Smc5-Smc6 complex"/>
    <property type="evidence" value="ECO:0007669"/>
    <property type="project" value="UniProtKB-UniRule"/>
</dbReference>
<dbReference type="PANTHER" id="PTHR20973">
    <property type="entry name" value="NON-SMC ELEMENT 1-RELATED"/>
    <property type="match status" value="1"/>
</dbReference>
<keyword evidence="1" id="KW-0808">Transferase</keyword>
<comment type="subunit">
    <text evidence="1">Component of the Smc5-Smc6 complex.</text>
</comment>
<dbReference type="GO" id="GO:0061630">
    <property type="term" value="F:ubiquitin protein ligase activity"/>
    <property type="evidence" value="ECO:0007669"/>
    <property type="project" value="UniProtKB-EC"/>
</dbReference>
<keyword evidence="1" id="KW-0227">DNA damage</keyword>
<keyword evidence="1" id="KW-0539">Nucleus</keyword>
<dbReference type="InterPro" id="IPR036388">
    <property type="entry name" value="WH-like_DNA-bd_sf"/>
</dbReference>
<organism evidence="3 4">
    <name type="scientific">Camellia sinensis</name>
    <name type="common">Tea plant</name>
    <name type="synonym">Thea sinensis</name>
    <dbReference type="NCBI Taxonomy" id="4442"/>
    <lineage>
        <taxon>Eukaryota</taxon>
        <taxon>Viridiplantae</taxon>
        <taxon>Streptophyta</taxon>
        <taxon>Embryophyta</taxon>
        <taxon>Tracheophyta</taxon>
        <taxon>Spermatophyta</taxon>
        <taxon>Magnoliopsida</taxon>
        <taxon>eudicotyledons</taxon>
        <taxon>Gunneridae</taxon>
        <taxon>Pentapetalae</taxon>
        <taxon>asterids</taxon>
        <taxon>Ericales</taxon>
        <taxon>Theaceae</taxon>
        <taxon>Camellia</taxon>
    </lineage>
</organism>
<evidence type="ECO:0000256" key="1">
    <source>
        <dbReference type="RuleBase" id="RU368018"/>
    </source>
</evidence>
<protein>
    <recommendedName>
        <fullName evidence="1">Non-structural maintenance of chromosomes element 1 homolog</fullName>
        <ecNumber evidence="1">2.3.2.27</ecNumber>
    </recommendedName>
</protein>
<sequence length="214" mass="23662">MSTPNRGTSTQVDTLRHYPRRKTIVASPPRHEYLRPPTKAPYQEETLVSSMVSTGVGSQSQDTPAQAPHALKNFSMSQKEKTLEELVRDQWLCSITDGNIGLGLRSFLDLRSWFRNNDIPACEVCNEAGIKGEKVCPGCGTPWLLPVSKIETVEEIDDDTNGSTQNQPPPPPSMRKRLRTSGAVLIPVLLDLNPLSCRRCLLLMLGGQREGLPD</sequence>
<dbReference type="InterPro" id="IPR011513">
    <property type="entry name" value="Nse1"/>
</dbReference>
<comment type="caution">
    <text evidence="3">The sequence shown here is derived from an EMBL/GenBank/DDBJ whole genome shotgun (WGS) entry which is preliminary data.</text>
</comment>
<keyword evidence="1" id="KW-0234">DNA repair</keyword>
<name>A0A7J7FPU6_CAMSI</name>
<dbReference type="GO" id="GO:0005634">
    <property type="term" value="C:nucleus"/>
    <property type="evidence" value="ECO:0007669"/>
    <property type="project" value="UniProtKB-SubCell"/>
</dbReference>
<dbReference type="Gene3D" id="1.10.10.10">
    <property type="entry name" value="Winged helix-like DNA-binding domain superfamily/Winged helix DNA-binding domain"/>
    <property type="match status" value="1"/>
</dbReference>
<dbReference type="GO" id="GO:0008270">
    <property type="term" value="F:zinc ion binding"/>
    <property type="evidence" value="ECO:0007669"/>
    <property type="project" value="UniProtKB-KW"/>
</dbReference>
<keyword evidence="1" id="KW-0862">Zinc</keyword>
<dbReference type="Pfam" id="PF07574">
    <property type="entry name" value="SMC_Nse1"/>
    <property type="match status" value="1"/>
</dbReference>
<dbReference type="AlphaFoldDB" id="A0A7J7FPU6"/>
<accession>A0A7J7FPU6</accession>
<keyword evidence="1" id="KW-0479">Metal-binding</keyword>
<dbReference type="EMBL" id="JACBKZ010000015">
    <property type="protein sequence ID" value="KAF5930129.1"/>
    <property type="molecule type" value="Genomic_DNA"/>
</dbReference>
<dbReference type="GO" id="GO:0000724">
    <property type="term" value="P:double-strand break repair via homologous recombination"/>
    <property type="evidence" value="ECO:0007669"/>
    <property type="project" value="TreeGrafter"/>
</dbReference>
<proteinExistence type="inferred from homology"/>
<evidence type="ECO:0000256" key="2">
    <source>
        <dbReference type="SAM" id="MobiDB-lite"/>
    </source>
</evidence>
<feature type="region of interest" description="Disordered" evidence="2">
    <location>
        <begin position="156"/>
        <end position="177"/>
    </location>
</feature>
<evidence type="ECO:0000313" key="3">
    <source>
        <dbReference type="EMBL" id="KAF5930129.1"/>
    </source>
</evidence>
<gene>
    <name evidence="3" type="ORF">HYC85_031002</name>
</gene>
<keyword evidence="1" id="KW-0233">DNA recombination</keyword>
<comment type="catalytic activity">
    <reaction evidence="1">
        <text>S-ubiquitinyl-[E2 ubiquitin-conjugating enzyme]-L-cysteine + [acceptor protein]-L-lysine = [E2 ubiquitin-conjugating enzyme]-L-cysteine + N(6)-ubiquitinyl-[acceptor protein]-L-lysine.</text>
        <dbReference type="EC" id="2.3.2.27"/>
    </reaction>
</comment>
<keyword evidence="1" id="KW-0833">Ubl conjugation pathway</keyword>
<dbReference type="Proteomes" id="UP000593564">
    <property type="component" value="Unassembled WGS sequence"/>
</dbReference>
<comment type="similarity">
    <text evidence="1">Belongs to the NSE1 family.</text>
</comment>
<keyword evidence="1" id="KW-0863">Zinc-finger</keyword>
<dbReference type="PANTHER" id="PTHR20973:SF0">
    <property type="entry name" value="NON-STRUCTURAL MAINTENANCE OF CHROMOSOMES ELEMENT 1 HOMOLOG"/>
    <property type="match status" value="1"/>
</dbReference>
<comment type="subcellular location">
    <subcellularLocation>
        <location evidence="1">Nucleus</location>
    </subcellularLocation>
</comment>
<dbReference type="EC" id="2.3.2.27" evidence="1"/>
<reference evidence="4" key="1">
    <citation type="journal article" date="2020" name="Nat. Commun.">
        <title>Genome assembly of wild tea tree DASZ reveals pedigree and selection history of tea varieties.</title>
        <authorList>
            <person name="Zhang W."/>
            <person name="Zhang Y."/>
            <person name="Qiu H."/>
            <person name="Guo Y."/>
            <person name="Wan H."/>
            <person name="Zhang X."/>
            <person name="Scossa F."/>
            <person name="Alseekh S."/>
            <person name="Zhang Q."/>
            <person name="Wang P."/>
            <person name="Xu L."/>
            <person name="Schmidt M.H."/>
            <person name="Jia X."/>
            <person name="Li D."/>
            <person name="Zhu A."/>
            <person name="Guo F."/>
            <person name="Chen W."/>
            <person name="Ni D."/>
            <person name="Usadel B."/>
            <person name="Fernie A.R."/>
            <person name="Wen W."/>
        </authorList>
    </citation>
    <scope>NUCLEOTIDE SEQUENCE [LARGE SCALE GENOMIC DNA]</scope>
    <source>
        <strain evidence="4">cv. G240</strain>
    </source>
</reference>
<reference evidence="3 4" key="2">
    <citation type="submission" date="2020-07" db="EMBL/GenBank/DDBJ databases">
        <title>Genome assembly of wild tea tree DASZ reveals pedigree and selection history of tea varieties.</title>
        <authorList>
            <person name="Zhang W."/>
        </authorList>
    </citation>
    <scope>NUCLEOTIDE SEQUENCE [LARGE SCALE GENOMIC DNA]</scope>
    <source>
        <strain evidence="4">cv. G240</strain>
        <tissue evidence="3">Leaf</tissue>
    </source>
</reference>